<dbReference type="GO" id="GO:0016811">
    <property type="term" value="F:hydrolase activity, acting on carbon-nitrogen (but not peptide) bonds, in linear amides"/>
    <property type="evidence" value="ECO:0007669"/>
    <property type="project" value="TreeGrafter"/>
</dbReference>
<accession>A0A559IZ87</accession>
<dbReference type="EMBL" id="VNJK01000001">
    <property type="protein sequence ID" value="TVX92917.1"/>
    <property type="molecule type" value="Genomic_DNA"/>
</dbReference>
<dbReference type="Proteomes" id="UP000318102">
    <property type="component" value="Unassembled WGS sequence"/>
</dbReference>
<sequence>MNQVDLLAFGAHPDDVEIGMGGTLAKHQQAGFSIGIVDMTYAEMSSNGTVDIRQQEAKAADVALGVSFRLNLGLPDRGLKLDKSHVDEVVKAIRTYRPRIVFVPYWEDRHPDHVMCSRIVQEALFNAKLRRYMPELAAHQPEHVYFYFINDLAPADLIVDVTDVYDRKQAALHAYQSQFLSEKSGEDIVPTPLNQGYVERVAARDALIGQARGIVYAEGFIYKGPYHVAYLLERES</sequence>
<comment type="caution">
    <text evidence="1">The sequence shown here is derived from an EMBL/GenBank/DDBJ whole genome shotgun (WGS) entry which is preliminary data.</text>
</comment>
<evidence type="ECO:0000313" key="2">
    <source>
        <dbReference type="Proteomes" id="UP000318102"/>
    </source>
</evidence>
<dbReference type="SUPFAM" id="SSF102588">
    <property type="entry name" value="LmbE-like"/>
    <property type="match status" value="1"/>
</dbReference>
<dbReference type="InterPro" id="IPR023842">
    <property type="entry name" value="Bacillithiol_biosynth_BshB1"/>
</dbReference>
<name>A0A559IZ87_9BACL</name>
<protein>
    <submittedName>
        <fullName evidence="1">Bacillithiol biosynthesis deacetylase BshB1</fullName>
    </submittedName>
</protein>
<keyword evidence="2" id="KW-1185">Reference proteome</keyword>
<dbReference type="InterPro" id="IPR003737">
    <property type="entry name" value="GlcNAc_PI_deacetylase-related"/>
</dbReference>
<dbReference type="NCBIfam" id="TIGR04001">
    <property type="entry name" value="thiol_BshB1"/>
    <property type="match status" value="1"/>
</dbReference>
<dbReference type="Gene3D" id="3.40.50.10320">
    <property type="entry name" value="LmbE-like"/>
    <property type="match status" value="1"/>
</dbReference>
<gene>
    <name evidence="1" type="primary">bshB1</name>
    <name evidence="1" type="ORF">FPZ44_07525</name>
</gene>
<dbReference type="InterPro" id="IPR024078">
    <property type="entry name" value="LmbE-like_dom_sf"/>
</dbReference>
<dbReference type="OrthoDB" id="9778719at2"/>
<dbReference type="PANTHER" id="PTHR12993">
    <property type="entry name" value="N-ACETYLGLUCOSAMINYL-PHOSPHATIDYLINOSITOL DE-N-ACETYLASE-RELATED"/>
    <property type="match status" value="1"/>
</dbReference>
<dbReference type="RefSeq" id="WP_144988849.1">
    <property type="nucleotide sequence ID" value="NZ_VNJK01000001.1"/>
</dbReference>
<reference evidence="1 2" key="1">
    <citation type="submission" date="2019-07" db="EMBL/GenBank/DDBJ databases">
        <authorList>
            <person name="Kim J."/>
        </authorList>
    </citation>
    <scope>NUCLEOTIDE SEQUENCE [LARGE SCALE GENOMIC DNA]</scope>
    <source>
        <strain evidence="1 2">N4</strain>
    </source>
</reference>
<proteinExistence type="predicted"/>
<dbReference type="GO" id="GO:0019213">
    <property type="term" value="F:deacetylase activity"/>
    <property type="evidence" value="ECO:0007669"/>
    <property type="project" value="InterPro"/>
</dbReference>
<dbReference type="PANTHER" id="PTHR12993:SF30">
    <property type="entry name" value="N-ACETYL-ALPHA-D-GLUCOSAMINYL L-MALATE DEACETYLASE 1"/>
    <property type="match status" value="1"/>
</dbReference>
<organism evidence="1 2">
    <name type="scientific">Paenibacillus agilis</name>
    <dbReference type="NCBI Taxonomy" id="3020863"/>
    <lineage>
        <taxon>Bacteria</taxon>
        <taxon>Bacillati</taxon>
        <taxon>Bacillota</taxon>
        <taxon>Bacilli</taxon>
        <taxon>Bacillales</taxon>
        <taxon>Paenibacillaceae</taxon>
        <taxon>Paenibacillus</taxon>
    </lineage>
</organism>
<dbReference type="GO" id="GO:0071793">
    <property type="term" value="P:bacillithiol biosynthetic process"/>
    <property type="evidence" value="ECO:0007669"/>
    <property type="project" value="InterPro"/>
</dbReference>
<dbReference type="Pfam" id="PF02585">
    <property type="entry name" value="PIG-L"/>
    <property type="match status" value="1"/>
</dbReference>
<dbReference type="AlphaFoldDB" id="A0A559IZ87"/>
<evidence type="ECO:0000313" key="1">
    <source>
        <dbReference type="EMBL" id="TVX92917.1"/>
    </source>
</evidence>